<dbReference type="Proteomes" id="UP000659654">
    <property type="component" value="Unassembled WGS sequence"/>
</dbReference>
<protein>
    <submittedName>
        <fullName evidence="1">(pine wood nematode) hypothetical protein</fullName>
    </submittedName>
</protein>
<reference evidence="1" key="1">
    <citation type="submission" date="2020-09" db="EMBL/GenBank/DDBJ databases">
        <authorList>
            <person name="Kikuchi T."/>
        </authorList>
    </citation>
    <scope>NUCLEOTIDE SEQUENCE</scope>
    <source>
        <strain evidence="1">Ka4C1</strain>
    </source>
</reference>
<keyword evidence="2" id="KW-1185">Reference proteome</keyword>
<dbReference type="Proteomes" id="UP000582659">
    <property type="component" value="Unassembled WGS sequence"/>
</dbReference>
<comment type="caution">
    <text evidence="1">The sequence shown here is derived from an EMBL/GenBank/DDBJ whole genome shotgun (WGS) entry which is preliminary data.</text>
</comment>
<organism evidence="1 2">
    <name type="scientific">Bursaphelenchus xylophilus</name>
    <name type="common">Pinewood nematode worm</name>
    <name type="synonym">Aphelenchoides xylophilus</name>
    <dbReference type="NCBI Taxonomy" id="6326"/>
    <lineage>
        <taxon>Eukaryota</taxon>
        <taxon>Metazoa</taxon>
        <taxon>Ecdysozoa</taxon>
        <taxon>Nematoda</taxon>
        <taxon>Chromadorea</taxon>
        <taxon>Rhabditida</taxon>
        <taxon>Tylenchina</taxon>
        <taxon>Tylenchomorpha</taxon>
        <taxon>Aphelenchoidea</taxon>
        <taxon>Aphelenchoididae</taxon>
        <taxon>Bursaphelenchus</taxon>
    </lineage>
</organism>
<evidence type="ECO:0000313" key="2">
    <source>
        <dbReference type="Proteomes" id="UP000659654"/>
    </source>
</evidence>
<dbReference type="EMBL" id="CAJFDI010000003">
    <property type="protein sequence ID" value="CAD5222730.1"/>
    <property type="molecule type" value="Genomic_DNA"/>
</dbReference>
<dbReference type="EMBL" id="CAJFCV020000003">
    <property type="protein sequence ID" value="CAG9111106.1"/>
    <property type="molecule type" value="Genomic_DNA"/>
</dbReference>
<accession>A0A7I8WGI8</accession>
<name>A0A7I8WGI8_BURXY</name>
<dbReference type="AlphaFoldDB" id="A0A7I8WGI8"/>
<evidence type="ECO:0000313" key="1">
    <source>
        <dbReference type="EMBL" id="CAD5222730.1"/>
    </source>
</evidence>
<gene>
    <name evidence="1" type="ORF">BXYJ_LOCUS7625</name>
</gene>
<sequence length="92" mass="10148">MVTIIRTELSPLPPPEQLAVAGLKILSHSEEPMKDQLCTLLITFQDFKNPKLQHTSCILGHQMNCFLSLTIPLKNSVLLVKVKVGKVASAKL</sequence>
<proteinExistence type="predicted"/>